<proteinExistence type="predicted"/>
<dbReference type="EMBL" id="JAUKWQ010000012">
    <property type="protein sequence ID" value="MDO1585115.1"/>
    <property type="molecule type" value="Genomic_DNA"/>
</dbReference>
<accession>A0ABT8T3G7</accession>
<comment type="caution">
    <text evidence="1">The sequence shown here is derived from an EMBL/GenBank/DDBJ whole genome shotgun (WGS) entry which is preliminary data.</text>
</comment>
<keyword evidence="2" id="KW-1185">Reference proteome</keyword>
<dbReference type="Proteomes" id="UP001169006">
    <property type="component" value="Unassembled WGS sequence"/>
</dbReference>
<gene>
    <name evidence="1" type="ORF">Q2T52_23745</name>
</gene>
<reference evidence="1" key="1">
    <citation type="journal article" date="2015" name="Int. J. Syst. Evol. Microbiol.">
        <title>Rhizobium oryzicola sp. nov., potential plant-growth-promoting endophytic bacteria isolated from rice roots.</title>
        <authorList>
            <person name="Zhang X.X."/>
            <person name="Gao J.S."/>
            <person name="Cao Y.H."/>
            <person name="Sheirdil R.A."/>
            <person name="Wang X.C."/>
            <person name="Zhang L."/>
        </authorList>
    </citation>
    <scope>NUCLEOTIDE SEQUENCE</scope>
    <source>
        <strain evidence="1">05753</strain>
    </source>
</reference>
<evidence type="ECO:0000313" key="1">
    <source>
        <dbReference type="EMBL" id="MDO1585115.1"/>
    </source>
</evidence>
<organism evidence="1 2">
    <name type="scientific">Rhizobium oryzicola</name>
    <dbReference type="NCBI Taxonomy" id="1232668"/>
    <lineage>
        <taxon>Bacteria</taxon>
        <taxon>Pseudomonadati</taxon>
        <taxon>Pseudomonadota</taxon>
        <taxon>Alphaproteobacteria</taxon>
        <taxon>Hyphomicrobiales</taxon>
        <taxon>Rhizobiaceae</taxon>
        <taxon>Rhizobium/Agrobacterium group</taxon>
        <taxon>Rhizobium</taxon>
    </lineage>
</organism>
<sequence length="156" mass="17410">MTWLIIFLLVVVIGYYISRMAKDQEEGARHDTGLAILEFGRAFPNEAIRSLHETADGSAIFVRLHDNKAGIMRNHRAHYACHLIEPGRVRVQPLPNGRSFSAEFLDSPTQNGNFVFSSEQEAAEVLLWLLGNYVPAHETDAHSKAHPHPESGHSSV</sequence>
<dbReference type="RefSeq" id="WP_302079403.1">
    <property type="nucleotide sequence ID" value="NZ_JAUKWQ010000012.1"/>
</dbReference>
<protein>
    <submittedName>
        <fullName evidence="1">Uncharacterized protein</fullName>
    </submittedName>
</protein>
<reference evidence="1" key="2">
    <citation type="submission" date="2023-07" db="EMBL/GenBank/DDBJ databases">
        <authorList>
            <person name="Sun H."/>
        </authorList>
    </citation>
    <scope>NUCLEOTIDE SEQUENCE</scope>
    <source>
        <strain evidence="1">05753</strain>
    </source>
</reference>
<name>A0ABT8T3G7_9HYPH</name>
<evidence type="ECO:0000313" key="2">
    <source>
        <dbReference type="Proteomes" id="UP001169006"/>
    </source>
</evidence>